<accession>A0A5U8XK29</accession>
<comment type="caution">
    <text evidence="1">The sequence shown here is derived from an EMBL/GenBank/DDBJ whole genome shotgun (WGS) entry which is preliminary data.</text>
</comment>
<dbReference type="AlphaFoldDB" id="A0A5U8XK29"/>
<evidence type="ECO:0000313" key="1">
    <source>
        <dbReference type="EMBL" id="EBS0563302.1"/>
    </source>
</evidence>
<gene>
    <name evidence="1" type="ORF">DTU56_09245</name>
</gene>
<dbReference type="EMBL" id="AAGUDP010000006">
    <property type="protein sequence ID" value="EBS0563302.1"/>
    <property type="molecule type" value="Genomic_DNA"/>
</dbReference>
<name>A0A5U8XK29_SALMU</name>
<reference evidence="1" key="1">
    <citation type="submission" date="2018-07" db="EMBL/GenBank/DDBJ databases">
        <authorList>
            <person name="Ashton P.M."/>
            <person name="Dallman T."/>
            <person name="Nair S."/>
            <person name="De Pinna E."/>
            <person name="Peters T."/>
            <person name="Grant K."/>
        </authorList>
    </citation>
    <scope>NUCLEOTIDE SEQUENCE</scope>
    <source>
        <strain evidence="1">142535</strain>
    </source>
</reference>
<proteinExistence type="predicted"/>
<sequence length="151" mass="17218">MSTTPDFDLVVQELSKNMYSLDSAVAKATPFPREYMLSEFRTIKLGAGREQGIGTWAIKKFIGHPGKTLMLCANLGVSSDFIEEIKFAGGEEALKRGMVLHNDYPDHVRFHKFDQVIIISAGYYFNRYKHSKIYKFLAECVTDDVIIYHLN</sequence>
<protein>
    <submittedName>
        <fullName evidence="1">Uncharacterized protein</fullName>
    </submittedName>
</protein>
<organism evidence="1">
    <name type="scientific">Salmonella muenchen</name>
    <dbReference type="NCBI Taxonomy" id="596"/>
    <lineage>
        <taxon>Bacteria</taxon>
        <taxon>Pseudomonadati</taxon>
        <taxon>Pseudomonadota</taxon>
        <taxon>Gammaproteobacteria</taxon>
        <taxon>Enterobacterales</taxon>
        <taxon>Enterobacteriaceae</taxon>
        <taxon>Salmonella</taxon>
    </lineage>
</organism>